<proteinExistence type="predicted"/>
<feature type="transmembrane region" description="Helical" evidence="2">
    <location>
        <begin position="175"/>
        <end position="201"/>
    </location>
</feature>
<keyword evidence="2" id="KW-1133">Transmembrane helix</keyword>
<dbReference type="Proteomes" id="UP000051886">
    <property type="component" value="Unassembled WGS sequence"/>
</dbReference>
<organism evidence="3 4">
    <name type="scientific">Ligilactobacillus pobuzihii</name>
    <dbReference type="NCBI Taxonomy" id="449659"/>
    <lineage>
        <taxon>Bacteria</taxon>
        <taxon>Bacillati</taxon>
        <taxon>Bacillota</taxon>
        <taxon>Bacilli</taxon>
        <taxon>Lactobacillales</taxon>
        <taxon>Lactobacillaceae</taxon>
        <taxon>Ligilactobacillus</taxon>
    </lineage>
</organism>
<evidence type="ECO:0000313" key="4">
    <source>
        <dbReference type="Proteomes" id="UP000051886"/>
    </source>
</evidence>
<dbReference type="PATRIC" id="fig|449659.4.peg.612"/>
<name>A0A0R2LP62_9LACO</name>
<keyword evidence="2" id="KW-0812">Transmembrane</keyword>
<sequence>MNENEKMVKQLFDAYENGQINFNNVPAFKNLVTQAAQEQLSQTLSTTALKEKQQAALKDEKAWYHQQIEHILQDKQNQLDTTAFQKSVLGDLTAARDEVLDLQQELDYQKSQLEAAEKKHFWQHAMVTLLAIANSLILVCLILFLLKTLLYDGIWRGWGFYRLYNTVWALHTDHYVGSIILGLFGFLVLGIVIIFSFWCALQMTQYLTDFKLSRLKFWKKDDMS</sequence>
<dbReference type="AlphaFoldDB" id="A0A0R2LP62"/>
<feature type="transmembrane region" description="Helical" evidence="2">
    <location>
        <begin position="127"/>
        <end position="146"/>
    </location>
</feature>
<dbReference type="OrthoDB" id="2241877at2"/>
<dbReference type="RefSeq" id="WP_017867060.1">
    <property type="nucleotide sequence ID" value="NZ_BJYB01000040.1"/>
</dbReference>
<protein>
    <submittedName>
        <fullName evidence="3">Mobb</fullName>
    </submittedName>
</protein>
<accession>A0A0R2LP62</accession>
<dbReference type="EMBL" id="JQCN01000012">
    <property type="protein sequence ID" value="KRO01234.1"/>
    <property type="molecule type" value="Genomic_DNA"/>
</dbReference>
<keyword evidence="2" id="KW-0472">Membrane</keyword>
<keyword evidence="4" id="KW-1185">Reference proteome</keyword>
<evidence type="ECO:0000313" key="3">
    <source>
        <dbReference type="EMBL" id="KRO01234.1"/>
    </source>
</evidence>
<evidence type="ECO:0000256" key="1">
    <source>
        <dbReference type="SAM" id="Coils"/>
    </source>
</evidence>
<keyword evidence="1" id="KW-0175">Coiled coil</keyword>
<evidence type="ECO:0000256" key="2">
    <source>
        <dbReference type="SAM" id="Phobius"/>
    </source>
</evidence>
<reference evidence="3 4" key="1">
    <citation type="journal article" date="2015" name="Genome Announc.">
        <title>Expanding the biotechnology potential of lactobacilli through comparative genomics of 213 strains and associated genera.</title>
        <authorList>
            <person name="Sun Z."/>
            <person name="Harris H.M."/>
            <person name="McCann A."/>
            <person name="Guo C."/>
            <person name="Argimon S."/>
            <person name="Zhang W."/>
            <person name="Yang X."/>
            <person name="Jeffery I.B."/>
            <person name="Cooney J.C."/>
            <person name="Kagawa T.F."/>
            <person name="Liu W."/>
            <person name="Song Y."/>
            <person name="Salvetti E."/>
            <person name="Wrobel A."/>
            <person name="Rasinkangas P."/>
            <person name="Parkhill J."/>
            <person name="Rea M.C."/>
            <person name="O'Sullivan O."/>
            <person name="Ritari J."/>
            <person name="Douillard F.P."/>
            <person name="Paul Ross R."/>
            <person name="Yang R."/>
            <person name="Briner A.E."/>
            <person name="Felis G.E."/>
            <person name="de Vos W.M."/>
            <person name="Barrangou R."/>
            <person name="Klaenhammer T.R."/>
            <person name="Caufield P.W."/>
            <person name="Cui Y."/>
            <person name="Zhang H."/>
            <person name="O'Toole P.W."/>
        </authorList>
    </citation>
    <scope>NUCLEOTIDE SEQUENCE [LARGE SCALE GENOMIC DNA]</scope>
    <source>
        <strain evidence="3 4">NBRC 103219</strain>
    </source>
</reference>
<dbReference type="STRING" id="449659.IV66_GL000607"/>
<feature type="coiled-coil region" evidence="1">
    <location>
        <begin position="92"/>
        <end position="119"/>
    </location>
</feature>
<gene>
    <name evidence="3" type="ORF">IV66_GL000607</name>
</gene>
<comment type="caution">
    <text evidence="3">The sequence shown here is derived from an EMBL/GenBank/DDBJ whole genome shotgun (WGS) entry which is preliminary data.</text>
</comment>